<protein>
    <submittedName>
        <fullName evidence="1">Uncharacterized protein</fullName>
    </submittedName>
</protein>
<organism evidence="1 2">
    <name type="scientific">Psychrobacter coccoides</name>
    <dbReference type="NCBI Taxonomy" id="2818440"/>
    <lineage>
        <taxon>Bacteria</taxon>
        <taxon>Pseudomonadati</taxon>
        <taxon>Pseudomonadota</taxon>
        <taxon>Gammaproteobacteria</taxon>
        <taxon>Moraxellales</taxon>
        <taxon>Moraxellaceae</taxon>
        <taxon>Psychrobacter</taxon>
    </lineage>
</organism>
<evidence type="ECO:0000313" key="2">
    <source>
        <dbReference type="Proteomes" id="UP000664554"/>
    </source>
</evidence>
<dbReference type="EMBL" id="JAGBKM010000021">
    <property type="protein sequence ID" value="MBO1531687.1"/>
    <property type="molecule type" value="Genomic_DNA"/>
</dbReference>
<keyword evidence="2" id="KW-1185">Reference proteome</keyword>
<dbReference type="RefSeq" id="WP_207992055.1">
    <property type="nucleotide sequence ID" value="NZ_JAGBKM010000021.1"/>
</dbReference>
<dbReference type="Proteomes" id="UP000664554">
    <property type="component" value="Unassembled WGS sequence"/>
</dbReference>
<comment type="caution">
    <text evidence="1">The sequence shown here is derived from an EMBL/GenBank/DDBJ whole genome shotgun (WGS) entry which is preliminary data.</text>
</comment>
<proteinExistence type="predicted"/>
<name>A0ABS3NQI9_9GAMM</name>
<gene>
    <name evidence="1" type="ORF">J3492_10760</name>
</gene>
<accession>A0ABS3NQI9</accession>
<reference evidence="1 2" key="1">
    <citation type="submission" date="2021-03" db="EMBL/GenBank/DDBJ databases">
        <authorList>
            <person name="Shang D.-D."/>
            <person name="Du Z.-J."/>
            <person name="Chen G.-J."/>
        </authorList>
    </citation>
    <scope>NUCLEOTIDE SEQUENCE [LARGE SCALE GENOMIC DNA]</scope>
    <source>
        <strain evidence="1 2">F1192</strain>
    </source>
</reference>
<evidence type="ECO:0000313" key="1">
    <source>
        <dbReference type="EMBL" id="MBO1531687.1"/>
    </source>
</evidence>
<sequence length="222" mass="25170">MTYYFGFIPSNKLNEMIDEAERVITSNEQTDYYPYRNNLTQQIARELIDNLLVGLIDVIPNSERQAAMKKIVGTIERTTETLLNVLLGKDKNEDILPSFNFLKHQTMFVDNDGVRRVGYKLSTDSVQTIMDGFAAVKLDVVDKPAFEKALETINEDSLDHFLIRFTETLSLGVIKRKSIPVAKAAIDKGLSMALHKLLPQLPDAGLKRLANFYEPFVVEIKD</sequence>